<dbReference type="AlphaFoldDB" id="A0A3P6F6Y6"/>
<accession>A0A3P6F6Y6</accession>
<sequence>MEEIVDQSLREMRETFASGRTRSVKWRKTQLEAIIEMVKDNEDKMCDVLFQDLGKHSTEAFRDELGFVMRSATTALNCLDKWVVPKKSDLPLLFYPSTGKVISEPYGTVLVLSSWNFPISLSLDPMIGAISAGNTVLLKASELSPNASAFLAKTIPSYLDNKAIKVIEGGPDVATILLKHQWDKIFFTGSPKIGKIIMAAAADHLTPVTLELGGKCPTIVDHHSVSKDMKVCVLVCFT</sequence>
<dbReference type="Gene3D" id="3.40.309.10">
    <property type="entry name" value="Aldehyde Dehydrogenase, Chain A, domain 2"/>
    <property type="match status" value="1"/>
</dbReference>
<dbReference type="InterPro" id="IPR016162">
    <property type="entry name" value="Ald_DH_N"/>
</dbReference>
<feature type="domain" description="Aldehyde dehydrogenase" evidence="3">
    <location>
        <begin position="3"/>
        <end position="222"/>
    </location>
</feature>
<proteinExistence type="inferred from homology"/>
<dbReference type="InterPro" id="IPR016163">
    <property type="entry name" value="Ald_DH_C"/>
</dbReference>
<evidence type="ECO:0000313" key="4">
    <source>
        <dbReference type="EMBL" id="VDD47870.1"/>
    </source>
</evidence>
<evidence type="ECO:0000256" key="2">
    <source>
        <dbReference type="ARBA" id="ARBA00023002"/>
    </source>
</evidence>
<dbReference type="Pfam" id="PF00171">
    <property type="entry name" value="Aldedh"/>
    <property type="match status" value="1"/>
</dbReference>
<evidence type="ECO:0000259" key="3">
    <source>
        <dbReference type="Pfam" id="PF00171"/>
    </source>
</evidence>
<protein>
    <recommendedName>
        <fullName evidence="3">Aldehyde dehydrogenase domain-containing protein</fullName>
    </recommendedName>
</protein>
<dbReference type="Gene3D" id="3.40.605.10">
    <property type="entry name" value="Aldehyde Dehydrogenase, Chain A, domain 1"/>
    <property type="match status" value="1"/>
</dbReference>
<gene>
    <name evidence="4" type="ORF">BOLC1T00259H</name>
</gene>
<comment type="similarity">
    <text evidence="1">Belongs to the aldehyde dehydrogenase family.</text>
</comment>
<dbReference type="PANTHER" id="PTHR43570">
    <property type="entry name" value="ALDEHYDE DEHYDROGENASE"/>
    <property type="match status" value="1"/>
</dbReference>
<evidence type="ECO:0000256" key="1">
    <source>
        <dbReference type="ARBA" id="ARBA00009986"/>
    </source>
</evidence>
<dbReference type="GO" id="GO:0004029">
    <property type="term" value="F:aldehyde dehydrogenase (NAD+) activity"/>
    <property type="evidence" value="ECO:0007669"/>
    <property type="project" value="TreeGrafter"/>
</dbReference>
<dbReference type="FunFam" id="3.40.605.10:FF:000004">
    <property type="entry name" value="Aldehyde dehydrogenase"/>
    <property type="match status" value="1"/>
</dbReference>
<name>A0A3P6F6Y6_BRAOL</name>
<dbReference type="InterPro" id="IPR012394">
    <property type="entry name" value="Aldehyde_DH_NAD(P)"/>
</dbReference>
<keyword evidence="2" id="KW-0560">Oxidoreductase</keyword>
<reference evidence="4" key="1">
    <citation type="submission" date="2018-11" db="EMBL/GenBank/DDBJ databases">
        <authorList>
            <consortium name="Genoscope - CEA"/>
            <person name="William W."/>
        </authorList>
    </citation>
    <scope>NUCLEOTIDE SEQUENCE</scope>
</reference>
<organism evidence="4">
    <name type="scientific">Brassica oleracea</name>
    <name type="common">Wild cabbage</name>
    <dbReference type="NCBI Taxonomy" id="3712"/>
    <lineage>
        <taxon>Eukaryota</taxon>
        <taxon>Viridiplantae</taxon>
        <taxon>Streptophyta</taxon>
        <taxon>Embryophyta</taxon>
        <taxon>Tracheophyta</taxon>
        <taxon>Spermatophyta</taxon>
        <taxon>Magnoliopsida</taxon>
        <taxon>eudicotyledons</taxon>
        <taxon>Gunneridae</taxon>
        <taxon>Pentapetalae</taxon>
        <taxon>rosids</taxon>
        <taxon>malvids</taxon>
        <taxon>Brassicales</taxon>
        <taxon>Brassicaceae</taxon>
        <taxon>Brassiceae</taxon>
        <taxon>Brassica</taxon>
    </lineage>
</organism>
<dbReference type="GO" id="GO:0005737">
    <property type="term" value="C:cytoplasm"/>
    <property type="evidence" value="ECO:0007669"/>
    <property type="project" value="TreeGrafter"/>
</dbReference>
<dbReference type="SUPFAM" id="SSF53720">
    <property type="entry name" value="ALDH-like"/>
    <property type="match status" value="1"/>
</dbReference>
<dbReference type="PANTHER" id="PTHR43570:SF31">
    <property type="entry name" value="ALDEHYDE DEHYDROGENASE"/>
    <property type="match status" value="1"/>
</dbReference>
<dbReference type="InterPro" id="IPR015590">
    <property type="entry name" value="Aldehyde_DH_dom"/>
</dbReference>
<dbReference type="InterPro" id="IPR016161">
    <property type="entry name" value="Ald_DH/histidinol_DH"/>
</dbReference>
<dbReference type="EMBL" id="LR031878">
    <property type="protein sequence ID" value="VDD47870.1"/>
    <property type="molecule type" value="Genomic_DNA"/>
</dbReference>
<dbReference type="GO" id="GO:0006081">
    <property type="term" value="P:aldehyde metabolic process"/>
    <property type="evidence" value="ECO:0007669"/>
    <property type="project" value="InterPro"/>
</dbReference>